<comment type="caution">
    <text evidence="1">The sequence shown here is derived from an EMBL/GenBank/DDBJ whole genome shotgun (WGS) entry which is preliminary data.</text>
</comment>
<dbReference type="EMBL" id="CAJNOJ010000255">
    <property type="protein sequence ID" value="CAF1342591.1"/>
    <property type="molecule type" value="Genomic_DNA"/>
</dbReference>
<organism evidence="1 2">
    <name type="scientific">Adineta ricciae</name>
    <name type="common">Rotifer</name>
    <dbReference type="NCBI Taxonomy" id="249248"/>
    <lineage>
        <taxon>Eukaryota</taxon>
        <taxon>Metazoa</taxon>
        <taxon>Spiralia</taxon>
        <taxon>Gnathifera</taxon>
        <taxon>Rotifera</taxon>
        <taxon>Eurotatoria</taxon>
        <taxon>Bdelloidea</taxon>
        <taxon>Adinetida</taxon>
        <taxon>Adinetidae</taxon>
        <taxon>Adineta</taxon>
    </lineage>
</organism>
<proteinExistence type="predicted"/>
<name>A0A815GNN7_ADIRI</name>
<evidence type="ECO:0000313" key="1">
    <source>
        <dbReference type="EMBL" id="CAF1342591.1"/>
    </source>
</evidence>
<dbReference type="Proteomes" id="UP000663852">
    <property type="component" value="Unassembled WGS sequence"/>
</dbReference>
<protein>
    <submittedName>
        <fullName evidence="1">Uncharacterized protein</fullName>
    </submittedName>
</protein>
<evidence type="ECO:0000313" key="2">
    <source>
        <dbReference type="Proteomes" id="UP000663852"/>
    </source>
</evidence>
<reference evidence="1" key="1">
    <citation type="submission" date="2021-02" db="EMBL/GenBank/DDBJ databases">
        <authorList>
            <person name="Nowell W R."/>
        </authorList>
    </citation>
    <scope>NUCLEOTIDE SEQUENCE</scope>
</reference>
<gene>
    <name evidence="1" type="ORF">EDS130_LOCUS32824</name>
</gene>
<accession>A0A815GNN7</accession>
<dbReference type="AlphaFoldDB" id="A0A815GNN7"/>
<sequence>MQDIMYNDFLKIIYHNRRKEESINWILLKTTKMSSDNDLIVLFSSLVTNIHKYVGKHYEKIHVQFI</sequence>